<accession>A0A5Q0XTS1</accession>
<dbReference type="PANTHER" id="PTHR12322">
    <property type="entry name" value="DOUBLESEX AND MAB-3 RELATED TRANSCRIPTION FACTOR DMRT"/>
    <property type="match status" value="1"/>
</dbReference>
<dbReference type="SUPFAM" id="SSF82927">
    <property type="entry name" value="Cysteine-rich DNA binding domain, (DM domain)"/>
    <property type="match status" value="1"/>
</dbReference>
<dbReference type="Gene3D" id="4.10.1040.10">
    <property type="entry name" value="DM DNA-binding domain"/>
    <property type="match status" value="1"/>
</dbReference>
<dbReference type="InterPro" id="IPR026607">
    <property type="entry name" value="DMRT"/>
</dbReference>
<dbReference type="PANTHER" id="PTHR12322:SF116">
    <property type="entry name" value="DOUBLESEX-MAB RELATED 99B"/>
    <property type="match status" value="1"/>
</dbReference>
<dbReference type="GO" id="GO:0046872">
    <property type="term" value="F:metal ion binding"/>
    <property type="evidence" value="ECO:0007669"/>
    <property type="project" value="UniProtKB-KW"/>
</dbReference>
<evidence type="ECO:0000256" key="4">
    <source>
        <dbReference type="ARBA" id="ARBA00023242"/>
    </source>
</evidence>
<dbReference type="SMART" id="SM00301">
    <property type="entry name" value="DM"/>
    <property type="match status" value="1"/>
</dbReference>
<dbReference type="FunFam" id="4.10.1040.10:FF:000001">
    <property type="entry name" value="doublesex- and mab-3-related transcription factor 1"/>
    <property type="match status" value="1"/>
</dbReference>
<feature type="compositionally biased region" description="Low complexity" evidence="6">
    <location>
        <begin position="123"/>
        <end position="142"/>
    </location>
</feature>
<dbReference type="InterPro" id="IPR001275">
    <property type="entry name" value="DM_DNA-bd"/>
</dbReference>
<dbReference type="PROSITE" id="PS50809">
    <property type="entry name" value="DM_2"/>
    <property type="match status" value="1"/>
</dbReference>
<dbReference type="EMBL" id="MK919539">
    <property type="protein sequence ID" value="QGB21103.1"/>
    <property type="molecule type" value="mRNA"/>
</dbReference>
<protein>
    <submittedName>
        <fullName evidence="8">Doublesex protein</fullName>
    </submittedName>
</protein>
<dbReference type="GO" id="GO:0000981">
    <property type="term" value="F:DNA-binding transcription factor activity, RNA polymerase II-specific"/>
    <property type="evidence" value="ECO:0007669"/>
    <property type="project" value="TreeGrafter"/>
</dbReference>
<evidence type="ECO:0000313" key="8">
    <source>
        <dbReference type="EMBL" id="QGB21103.1"/>
    </source>
</evidence>
<comment type="subcellular location">
    <subcellularLocation>
        <location evidence="5">Nucleus</location>
    </subcellularLocation>
</comment>
<dbReference type="VEuPathDB" id="VectorBase:PHUM334970"/>
<dbReference type="VEuPathDB" id="VectorBase:PHUM334860"/>
<feature type="region of interest" description="Disordered" evidence="6">
    <location>
        <begin position="259"/>
        <end position="287"/>
    </location>
</feature>
<keyword evidence="4 5" id="KW-0539">Nucleus</keyword>
<dbReference type="Gene3D" id="1.10.8.10">
    <property type="entry name" value="DNA helicase RuvA subunit, C-terminal domain"/>
    <property type="match status" value="1"/>
</dbReference>
<organism evidence="8">
    <name type="scientific">Pediculus humanus</name>
    <name type="common">human louse</name>
    <dbReference type="NCBI Taxonomy" id="121225"/>
    <lineage>
        <taxon>Eukaryota</taxon>
        <taxon>Metazoa</taxon>
        <taxon>Ecdysozoa</taxon>
        <taxon>Arthropoda</taxon>
        <taxon>Hexapoda</taxon>
        <taxon>Insecta</taxon>
        <taxon>Pterygota</taxon>
        <taxon>Neoptera</taxon>
        <taxon>Paraneoptera</taxon>
        <taxon>Psocodea</taxon>
        <taxon>Troctomorpha</taxon>
        <taxon>Phthiraptera</taxon>
        <taxon>Anoplura</taxon>
        <taxon>Pediculidae</taxon>
        <taxon>Pediculus</taxon>
    </lineage>
</organism>
<reference evidence="8" key="2">
    <citation type="submission" date="2019-05" db="EMBL/GenBank/DDBJ databases">
        <authorList>
            <person name="Wexler J.R."/>
            <person name="Delaney E.K."/>
        </authorList>
    </citation>
    <scope>NUCLEOTIDE SEQUENCE</scope>
    <source>
        <tissue evidence="8">Whole body</tissue>
    </source>
</reference>
<feature type="region of interest" description="Disordered" evidence="6">
    <location>
        <begin position="121"/>
        <end position="142"/>
    </location>
</feature>
<reference evidence="8" key="1">
    <citation type="journal article" date="2019" name="Elife">
        <title>Hemimetabolous insects elucidate the origin of sexual development via alternative splicing.</title>
        <authorList>
            <person name="Wexler J."/>
            <person name="Delaney E.K."/>
            <person name="Belles X."/>
            <person name="Schal C."/>
            <person name="Wada-Katsumata A."/>
            <person name="Amicucci M.J."/>
            <person name="Kopp A."/>
        </authorList>
    </citation>
    <scope>NUCLEOTIDE SEQUENCE</scope>
    <source>
        <tissue evidence="8">Whole body</tissue>
    </source>
</reference>
<keyword evidence="1 5" id="KW-0479">Metal-binding</keyword>
<evidence type="ECO:0000256" key="1">
    <source>
        <dbReference type="ARBA" id="ARBA00022723"/>
    </source>
</evidence>
<dbReference type="InterPro" id="IPR036407">
    <property type="entry name" value="DM_DNA-bd_sf"/>
</dbReference>
<dbReference type="Pfam" id="PF00751">
    <property type="entry name" value="DM"/>
    <property type="match status" value="1"/>
</dbReference>
<evidence type="ECO:0000256" key="5">
    <source>
        <dbReference type="PROSITE-ProRule" id="PRU00070"/>
    </source>
</evidence>
<dbReference type="AlphaFoldDB" id="A0A5Q0XTS1"/>
<keyword evidence="2 5" id="KW-0862">Zinc</keyword>
<dbReference type="GO" id="GO:0007548">
    <property type="term" value="P:sex differentiation"/>
    <property type="evidence" value="ECO:0007669"/>
    <property type="project" value="TreeGrafter"/>
</dbReference>
<dbReference type="PROSITE" id="PS40000">
    <property type="entry name" value="DM_1"/>
    <property type="match status" value="1"/>
</dbReference>
<evidence type="ECO:0000256" key="2">
    <source>
        <dbReference type="ARBA" id="ARBA00022833"/>
    </source>
</evidence>
<proteinExistence type="evidence at transcript level"/>
<dbReference type="GO" id="GO:0000978">
    <property type="term" value="F:RNA polymerase II cis-regulatory region sequence-specific DNA binding"/>
    <property type="evidence" value="ECO:0007669"/>
    <property type="project" value="TreeGrafter"/>
</dbReference>
<sequence length="287" mass="31447">MYSKENMGDNGDVLRNHDQVNIATASSSSNGISSGILTPRTPPNCARCRNHDIKIALKNHKRYCRYKHCKCTKCILTPQRQTVMAAQTALRRAQAQDEARGIKASSIDPIFVSKYAKESPHISVDGSSDSSSTSLTSPGLEPSGLKLETTSVTALPNFNVAGKNLENHRNCVMKLVKDFGLGIDAYPLAYVVFKIAGGDYEVATKMILEAQEEITKMSLLSASMLHPRPPILGSPYVPNLYRTFNSSLLTYSNQPIDSLSIPPLSPESPPRRTTPRTSSPLIERRKA</sequence>
<evidence type="ECO:0000259" key="7">
    <source>
        <dbReference type="PROSITE" id="PS50809"/>
    </source>
</evidence>
<keyword evidence="3 5" id="KW-0238">DNA-binding</keyword>
<feature type="domain" description="DM" evidence="7">
    <location>
        <begin position="45"/>
        <end position="92"/>
    </location>
</feature>
<evidence type="ECO:0000256" key="6">
    <source>
        <dbReference type="SAM" id="MobiDB-lite"/>
    </source>
</evidence>
<evidence type="ECO:0000256" key="3">
    <source>
        <dbReference type="ARBA" id="ARBA00023125"/>
    </source>
</evidence>
<dbReference type="GO" id="GO:0005634">
    <property type="term" value="C:nucleus"/>
    <property type="evidence" value="ECO:0007669"/>
    <property type="project" value="UniProtKB-SubCell"/>
</dbReference>
<feature type="DNA-binding region" description="DM" evidence="5">
    <location>
        <begin position="45"/>
        <end position="92"/>
    </location>
</feature>
<name>A0A5Q0XTS1_9NEOP</name>